<sequence>MVKNAIKICLQSSGSALHPLLAHHRPHILISTGRLMTIKWHAPQYICEQQGTTCVYIRNDVQYYRLKSLEHPKFSIVWIMVVNGPKTATYACVDKNRNEKVYNYLKDHAKSVHNIRIIGDFRAAQKIWGCQRNNIAGLRLRCLCLHLNLHQLLVHIKKKITYTPVALVSPDCTILYEITEKLISIYDCMNDVQHI</sequence>
<accession>A0AAF1D278</accession>
<dbReference type="Proteomes" id="UP000831479">
    <property type="component" value="Segment"/>
</dbReference>
<evidence type="ECO:0000313" key="2">
    <source>
        <dbReference type="Proteomes" id="UP000831479"/>
    </source>
</evidence>
<gene>
    <name evidence="1" type="ORF">HycuGV_00058</name>
</gene>
<dbReference type="EMBL" id="MH923363">
    <property type="protein sequence ID" value="QBQ01611.1"/>
    <property type="molecule type" value="Genomic_DNA"/>
</dbReference>
<dbReference type="Gene3D" id="3.60.10.10">
    <property type="entry name" value="Endonuclease/exonuclease/phosphatase"/>
    <property type="match status" value="1"/>
</dbReference>
<reference evidence="1" key="1">
    <citation type="journal article" date="2019" name="Genomics">
        <title>Genome sequence analysis and organization of the Hyphantria cunea granulovirus (HycuGV-Hc1) from Turkey.</title>
        <authorList>
            <person name="Gencer D."/>
            <person name="Bayramoglu Z."/>
            <person name="Nalcacioglu R."/>
            <person name="Demirbag Z."/>
            <person name="Demir I."/>
        </authorList>
    </citation>
    <scope>NUCLEOTIDE SEQUENCE</scope>
    <source>
        <strain evidence="1">Hc1</strain>
    </source>
</reference>
<dbReference type="InterPro" id="IPR036691">
    <property type="entry name" value="Endo/exonu/phosph_ase_sf"/>
</dbReference>
<proteinExistence type="predicted"/>
<protein>
    <submittedName>
        <fullName evidence="1">Uncharacterized protein</fullName>
    </submittedName>
</protein>
<keyword evidence="2" id="KW-1185">Reference proteome</keyword>
<organism evidence="1 2">
    <name type="scientific">Hyphantria cunea granulovirus</name>
    <dbReference type="NCBI Taxonomy" id="307448"/>
    <lineage>
        <taxon>Viruses</taxon>
        <taxon>Viruses incertae sedis</taxon>
        <taxon>Naldaviricetes</taxon>
        <taxon>Lefavirales</taxon>
        <taxon>Baculoviridae</taxon>
        <taxon>Betabaculovirus</taxon>
        <taxon>Betabaculovirus hycuneae</taxon>
    </lineage>
</organism>
<evidence type="ECO:0000313" key="1">
    <source>
        <dbReference type="EMBL" id="QBQ01611.1"/>
    </source>
</evidence>
<name>A0AAF1D278_9BBAC</name>